<evidence type="ECO:0000256" key="4">
    <source>
        <dbReference type="ARBA" id="ARBA00022692"/>
    </source>
</evidence>
<dbReference type="FunFam" id="2.30.30.60:FF:000003">
    <property type="entry name" value="Predicted mechanosensitive ion channel"/>
    <property type="match status" value="1"/>
</dbReference>
<dbReference type="GO" id="GO:0006820">
    <property type="term" value="P:monoatomic anion transport"/>
    <property type="evidence" value="ECO:0007669"/>
    <property type="project" value="TreeGrafter"/>
</dbReference>
<evidence type="ECO:0000256" key="3">
    <source>
        <dbReference type="ARBA" id="ARBA00022448"/>
    </source>
</evidence>
<keyword evidence="3" id="KW-0813">Transport</keyword>
<name>A0A6A1W7A5_9ROSI</name>
<dbReference type="AlphaFoldDB" id="A0A6A1W7A5"/>
<comment type="caution">
    <text evidence="14">The sequence shown here is derived from an EMBL/GenBank/DDBJ whole genome shotgun (WGS) entry which is preliminary data.</text>
</comment>
<keyword evidence="8" id="KW-0407">Ion channel</keyword>
<accession>A0A6A1W7A5</accession>
<dbReference type="Gene3D" id="2.30.30.60">
    <property type="match status" value="1"/>
</dbReference>
<evidence type="ECO:0000313" key="15">
    <source>
        <dbReference type="Proteomes" id="UP000516437"/>
    </source>
</evidence>
<dbReference type="SUPFAM" id="SSF50182">
    <property type="entry name" value="Sm-like ribonucleoproteins"/>
    <property type="match status" value="1"/>
</dbReference>
<evidence type="ECO:0000256" key="7">
    <source>
        <dbReference type="ARBA" id="ARBA00023136"/>
    </source>
</evidence>
<dbReference type="EMBL" id="RXIC02000021">
    <property type="protein sequence ID" value="KAB1219967.1"/>
    <property type="molecule type" value="Genomic_DNA"/>
</dbReference>
<dbReference type="PANTHER" id="PTHR31618">
    <property type="entry name" value="MECHANOSENSITIVE ION CHANNEL PROTEIN 5"/>
    <property type="match status" value="1"/>
</dbReference>
<feature type="transmembrane region" description="Helical" evidence="11">
    <location>
        <begin position="560"/>
        <end position="580"/>
    </location>
</feature>
<dbReference type="Pfam" id="PF25886">
    <property type="entry name" value="Msy1"/>
    <property type="match status" value="1"/>
</dbReference>
<evidence type="ECO:0000256" key="11">
    <source>
        <dbReference type="SAM" id="Phobius"/>
    </source>
</evidence>
<evidence type="ECO:0000259" key="12">
    <source>
        <dbReference type="Pfam" id="PF00924"/>
    </source>
</evidence>
<evidence type="ECO:0000256" key="1">
    <source>
        <dbReference type="ARBA" id="ARBA00004127"/>
    </source>
</evidence>
<evidence type="ECO:0000256" key="2">
    <source>
        <dbReference type="ARBA" id="ARBA00008017"/>
    </source>
</evidence>
<dbReference type="Proteomes" id="UP000516437">
    <property type="component" value="Chromosome 3"/>
</dbReference>
<feature type="domain" description="Mechanosensitive ion channel MscS" evidence="12">
    <location>
        <begin position="611"/>
        <end position="668"/>
    </location>
</feature>
<dbReference type="InterPro" id="IPR010920">
    <property type="entry name" value="LSM_dom_sf"/>
</dbReference>
<evidence type="ECO:0000313" key="14">
    <source>
        <dbReference type="EMBL" id="KAB1219967.1"/>
    </source>
</evidence>
<reference evidence="14 15" key="1">
    <citation type="journal article" date="2019" name="Plant Biotechnol. J.">
        <title>The red bayberry genome and genetic basis of sex determination.</title>
        <authorList>
            <person name="Jia H.M."/>
            <person name="Jia H.J."/>
            <person name="Cai Q.L."/>
            <person name="Wang Y."/>
            <person name="Zhao H.B."/>
            <person name="Yang W.F."/>
            <person name="Wang G.Y."/>
            <person name="Li Y.H."/>
            <person name="Zhan D.L."/>
            <person name="Shen Y.T."/>
            <person name="Niu Q.F."/>
            <person name="Chang L."/>
            <person name="Qiu J."/>
            <person name="Zhao L."/>
            <person name="Xie H.B."/>
            <person name="Fu W.Y."/>
            <person name="Jin J."/>
            <person name="Li X.W."/>
            <person name="Jiao Y."/>
            <person name="Zhou C.C."/>
            <person name="Tu T."/>
            <person name="Chai C.Y."/>
            <person name="Gao J.L."/>
            <person name="Fan L.J."/>
            <person name="van de Weg E."/>
            <person name="Wang J.Y."/>
            <person name="Gao Z.S."/>
        </authorList>
    </citation>
    <scope>NUCLEOTIDE SEQUENCE [LARGE SCALE GENOMIC DNA]</scope>
    <source>
        <tissue evidence="14">Leaves</tissue>
    </source>
</reference>
<dbReference type="OrthoDB" id="544685at2759"/>
<evidence type="ECO:0000256" key="6">
    <source>
        <dbReference type="ARBA" id="ARBA00023065"/>
    </source>
</evidence>
<dbReference type="InterPro" id="IPR058650">
    <property type="entry name" value="Msy1/2-like"/>
</dbReference>
<dbReference type="InterPro" id="IPR023408">
    <property type="entry name" value="MscS_beta-dom_sf"/>
</dbReference>
<dbReference type="GO" id="GO:0050982">
    <property type="term" value="P:detection of mechanical stimulus"/>
    <property type="evidence" value="ECO:0007669"/>
    <property type="project" value="TreeGrafter"/>
</dbReference>
<proteinExistence type="inferred from homology"/>
<evidence type="ECO:0000256" key="10">
    <source>
        <dbReference type="SAM" id="MobiDB-lite"/>
    </source>
</evidence>
<feature type="transmembrane region" description="Helical" evidence="11">
    <location>
        <begin position="213"/>
        <end position="231"/>
    </location>
</feature>
<keyword evidence="4 11" id="KW-0812">Transmembrane</keyword>
<dbReference type="PANTHER" id="PTHR31618:SF20">
    <property type="entry name" value="MECHANOSENSITIVE ION CHANNEL PROTEIN 10"/>
    <property type="match status" value="1"/>
</dbReference>
<feature type="domain" description="Mechanosensitive ion channel protein Msy1/2-like transmembrane" evidence="13">
    <location>
        <begin position="219"/>
        <end position="357"/>
    </location>
</feature>
<evidence type="ECO:0000256" key="8">
    <source>
        <dbReference type="ARBA" id="ARBA00023303"/>
    </source>
</evidence>
<feature type="compositionally biased region" description="Polar residues" evidence="10">
    <location>
        <begin position="47"/>
        <end position="76"/>
    </location>
</feature>
<keyword evidence="7 9" id="KW-0472">Membrane</keyword>
<comment type="subcellular location">
    <subcellularLocation>
        <location evidence="1">Endomembrane system</location>
        <topology evidence="1">Multi-pass membrane protein</topology>
    </subcellularLocation>
    <subcellularLocation>
        <location evidence="9">Membrane</location>
    </subcellularLocation>
</comment>
<feature type="transmembrane region" description="Helical" evidence="11">
    <location>
        <begin position="592"/>
        <end position="615"/>
    </location>
</feature>
<sequence>MDVKERALRGVELSMVDNRASNASQVVVEIPGEETSNRIAETKDGKGSSSIASESFKQNRVASPVKASSESTTGFSKSVPIGCPSPEISRFSPSPHKPPKVPTTNENLIRKRSLTRSVYSKPKSRFGEQPYAATHVYDENASTLLEQIGASSPYGSSFNVASPNNKSSRSTARTVSITPKTPLMASPGGDEDEEIYKKVKLSKENHSRVKTKFLIELIGFVFMFGCLAASLTVERLKNNMVWGLEIWKWCVLVMVIFLGMLVTRWFMRVIVFLIEMNFLLRKKVLYFVHALKKSVQVFFWLGLVLLTWVLLFKRGVKRSKTATKILDYVTWTLVSLLIGAFLWLMKTLLLKILASNFHVNTFFDRIQESVFHQYVLQTLSGPPLIEEAERVGRSPSAGQLSFRSTKKSKGGKEKEVIDMGKLHKIKHEKVSAWTMKVLVDAVMNSGLSTISNALDESFDDGGGEQADKEITNEMEATAAAYHIFRNVAQPCCKFIDEDDLLRFMIKEEVDLVFPLLEGGETGRIDRKALTDWLVKVYNGRKALAHALNDTKTAVKQLNKLVTGILIIVTILVWLLLMEIATTKVLVFLSSQLVVAAFMFGNTCKTIFEAIIFVFVMHPFDVGDRCVIDGVQMTVEEMNILTTVFLKVNNEKVYYPNSVLSTKPISNYYRSPDMGDSVEFSIDFVTPVERIGMLKDKIKKYLEKNPQHWHPNHNVVVKDIEKLNEIKMGLYVFHTMNFQDLGEKNRRRTELVIEIKRIFEELSIRYNLLPQAVHLSHIESETTMATNR</sequence>
<keyword evidence="5 11" id="KW-1133">Transmembrane helix</keyword>
<dbReference type="Pfam" id="PF00924">
    <property type="entry name" value="MS_channel_2nd"/>
    <property type="match status" value="1"/>
</dbReference>
<evidence type="ECO:0000256" key="9">
    <source>
        <dbReference type="PIRNR" id="PIRNR017209"/>
    </source>
</evidence>
<evidence type="ECO:0000259" key="13">
    <source>
        <dbReference type="Pfam" id="PF25886"/>
    </source>
</evidence>
<dbReference type="GO" id="GO:0008381">
    <property type="term" value="F:mechanosensitive monoatomic ion channel activity"/>
    <property type="evidence" value="ECO:0007669"/>
    <property type="project" value="TreeGrafter"/>
</dbReference>
<dbReference type="GO" id="GO:0005886">
    <property type="term" value="C:plasma membrane"/>
    <property type="evidence" value="ECO:0007669"/>
    <property type="project" value="UniProtKB-UniRule"/>
</dbReference>
<evidence type="ECO:0000256" key="5">
    <source>
        <dbReference type="ARBA" id="ARBA00022989"/>
    </source>
</evidence>
<keyword evidence="6" id="KW-0406">Ion transport</keyword>
<feature type="transmembrane region" description="Helical" evidence="11">
    <location>
        <begin position="325"/>
        <end position="345"/>
    </location>
</feature>
<feature type="transmembrane region" description="Helical" evidence="11">
    <location>
        <begin position="251"/>
        <end position="274"/>
    </location>
</feature>
<dbReference type="InterPro" id="IPR016688">
    <property type="entry name" value="MscS-like_plants/fungi"/>
</dbReference>
<keyword evidence="15" id="KW-1185">Reference proteome</keyword>
<comment type="similarity">
    <text evidence="2 9">Belongs to the MscS (TC 1.A.23) family.</text>
</comment>
<organism evidence="14 15">
    <name type="scientific">Morella rubra</name>
    <name type="common">Chinese bayberry</name>
    <dbReference type="NCBI Taxonomy" id="262757"/>
    <lineage>
        <taxon>Eukaryota</taxon>
        <taxon>Viridiplantae</taxon>
        <taxon>Streptophyta</taxon>
        <taxon>Embryophyta</taxon>
        <taxon>Tracheophyta</taxon>
        <taxon>Spermatophyta</taxon>
        <taxon>Magnoliopsida</taxon>
        <taxon>eudicotyledons</taxon>
        <taxon>Gunneridae</taxon>
        <taxon>Pentapetalae</taxon>
        <taxon>rosids</taxon>
        <taxon>fabids</taxon>
        <taxon>Fagales</taxon>
        <taxon>Myricaceae</taxon>
        <taxon>Morella</taxon>
    </lineage>
</organism>
<protein>
    <recommendedName>
        <fullName evidence="9">Mechanosensitive ion channel protein</fullName>
    </recommendedName>
</protein>
<dbReference type="PIRSF" id="PIRSF017209">
    <property type="entry name" value="Memb_At2g17000_prd"/>
    <property type="match status" value="1"/>
</dbReference>
<dbReference type="InterPro" id="IPR006685">
    <property type="entry name" value="MscS_channel_2nd"/>
</dbReference>
<feature type="region of interest" description="Disordered" evidence="10">
    <location>
        <begin position="31"/>
        <end position="104"/>
    </location>
</feature>
<feature type="transmembrane region" description="Helical" evidence="11">
    <location>
        <begin position="295"/>
        <end position="313"/>
    </location>
</feature>
<gene>
    <name evidence="14" type="ORF">CJ030_MR3G020214</name>
</gene>